<accession>A0A152A5P9</accession>
<keyword evidence="5" id="KW-0804">Transcription</keyword>
<dbReference type="InterPro" id="IPR006942">
    <property type="entry name" value="TH1"/>
</dbReference>
<comment type="similarity">
    <text evidence="2">Belongs to the NELF-D family.</text>
</comment>
<evidence type="ECO:0000256" key="3">
    <source>
        <dbReference type="ARBA" id="ARBA00022491"/>
    </source>
</evidence>
<comment type="subcellular location">
    <subcellularLocation>
        <location evidence="1">Nucleus</location>
    </subcellularLocation>
</comment>
<evidence type="ECO:0000256" key="4">
    <source>
        <dbReference type="ARBA" id="ARBA00023015"/>
    </source>
</evidence>
<feature type="region of interest" description="Disordered" evidence="7">
    <location>
        <begin position="1"/>
        <end position="35"/>
    </location>
</feature>
<dbReference type="GO" id="GO:0003723">
    <property type="term" value="F:RNA binding"/>
    <property type="evidence" value="ECO:0007669"/>
    <property type="project" value="TreeGrafter"/>
</dbReference>
<evidence type="ECO:0000256" key="1">
    <source>
        <dbReference type="ARBA" id="ARBA00004123"/>
    </source>
</evidence>
<evidence type="ECO:0000313" key="8">
    <source>
        <dbReference type="EMBL" id="KYR01553.1"/>
    </source>
</evidence>
<evidence type="ECO:0000256" key="5">
    <source>
        <dbReference type="ARBA" id="ARBA00023163"/>
    </source>
</evidence>
<dbReference type="GO" id="GO:0034244">
    <property type="term" value="P:negative regulation of transcription elongation by RNA polymerase II"/>
    <property type="evidence" value="ECO:0007669"/>
    <property type="project" value="TreeGrafter"/>
</dbReference>
<dbReference type="Pfam" id="PF04858">
    <property type="entry name" value="TH1"/>
    <property type="match status" value="1"/>
</dbReference>
<protein>
    <submittedName>
        <fullName evidence="8">TH1 family protein</fullName>
    </submittedName>
</protein>
<evidence type="ECO:0000256" key="2">
    <source>
        <dbReference type="ARBA" id="ARBA00005726"/>
    </source>
</evidence>
<dbReference type="PANTHER" id="PTHR12144:SF0">
    <property type="entry name" value="NEGATIVE ELONGATION FACTOR C_D"/>
    <property type="match status" value="1"/>
</dbReference>
<evidence type="ECO:0000256" key="6">
    <source>
        <dbReference type="ARBA" id="ARBA00023242"/>
    </source>
</evidence>
<comment type="caution">
    <text evidence="8">The sequence shown here is derived from an EMBL/GenBank/DDBJ whole genome shotgun (WGS) entry which is preliminary data.</text>
</comment>
<gene>
    <name evidence="8" type="ORF">DLAC_01546</name>
</gene>
<keyword evidence="6" id="KW-0539">Nucleus</keyword>
<feature type="compositionally biased region" description="Polar residues" evidence="7">
    <location>
        <begin position="1"/>
        <end position="16"/>
    </location>
</feature>
<evidence type="ECO:0000313" key="9">
    <source>
        <dbReference type="Proteomes" id="UP000076078"/>
    </source>
</evidence>
<keyword evidence="4" id="KW-0805">Transcription regulation</keyword>
<dbReference type="InParanoid" id="A0A152A5P9"/>
<evidence type="ECO:0000256" key="7">
    <source>
        <dbReference type="SAM" id="MobiDB-lite"/>
    </source>
</evidence>
<name>A0A152A5P9_TIELA</name>
<sequence>MNTTPPHSPRSTIDSPTSTGSSTNNGSAGQPNTQISAKDKYEQLLQVSDSIMSVEMPNQMKEYISLGGQPHDVIRFLSDSYKGYAQMCNLICHWLKLTGVSDTDVSDSLANHLKDIIITKFDPKKADTIFSSSPPQWLDEMITDQKWRSLIYQLSEDHKNCLMLNFAVQRISDAGYQNEIASLSTASTYFSVFNKVFLDSLCNLIKLDEISFRQSLDEFKKVCCQHQHTYLYAQATLQNLIRSNPNAYNLKRISQELENEAMSKNKIVQRISYMMSDISAYPVIASCITALLTSNTTTTGDIIKLYNEYCKVPPPPVDYLRYPNLLEILINDLFNPQKNIQQQHRGKWIYLIAYSTTVTADGSKQNLDDTIKAIEKVHQICQSNPVGSELQSIIPLLMEYINMPVLSMGILHWIRFNLTDSVNISTYNTLNSPFYFELLREICLKHSLHRSVILTTLVEHFEFDMGLDSLQTLEIRKTILDNIVFIFACGFVIPVLDVIKEWASKIDPSLTRYFINQVLDIVEPPYSTEFMSKMTSIIEMINPISSNNENKELVSNFIDYCKQYNNSNNK</sequence>
<dbReference type="GO" id="GO:0032021">
    <property type="term" value="C:NELF complex"/>
    <property type="evidence" value="ECO:0007669"/>
    <property type="project" value="TreeGrafter"/>
</dbReference>
<keyword evidence="3" id="KW-0678">Repressor</keyword>
<dbReference type="PANTHER" id="PTHR12144">
    <property type="entry name" value="NEGATIVE ELONGATION FACTOR D"/>
    <property type="match status" value="1"/>
</dbReference>
<dbReference type="AlphaFoldDB" id="A0A152A5P9"/>
<proteinExistence type="inferred from homology"/>
<dbReference type="FunCoup" id="A0A152A5P9">
    <property type="interactions" value="383"/>
</dbReference>
<keyword evidence="9" id="KW-1185">Reference proteome</keyword>
<dbReference type="EMBL" id="LODT01000006">
    <property type="protein sequence ID" value="KYR01553.1"/>
    <property type="molecule type" value="Genomic_DNA"/>
</dbReference>
<feature type="compositionally biased region" description="Low complexity" evidence="7">
    <location>
        <begin position="17"/>
        <end position="27"/>
    </location>
</feature>
<dbReference type="STRING" id="361077.A0A152A5P9"/>
<reference evidence="8 9" key="1">
    <citation type="submission" date="2015-12" db="EMBL/GenBank/DDBJ databases">
        <title>Dictyostelia acquired genes for synthesis and detection of signals that induce cell-type specialization by lateral gene transfer from prokaryotes.</title>
        <authorList>
            <person name="Gloeckner G."/>
            <person name="Schaap P."/>
        </authorList>
    </citation>
    <scope>NUCLEOTIDE SEQUENCE [LARGE SCALE GENOMIC DNA]</scope>
    <source>
        <strain evidence="8 9">TK</strain>
    </source>
</reference>
<organism evidence="8 9">
    <name type="scientific">Tieghemostelium lacteum</name>
    <name type="common">Slime mold</name>
    <name type="synonym">Dictyostelium lacteum</name>
    <dbReference type="NCBI Taxonomy" id="361077"/>
    <lineage>
        <taxon>Eukaryota</taxon>
        <taxon>Amoebozoa</taxon>
        <taxon>Evosea</taxon>
        <taxon>Eumycetozoa</taxon>
        <taxon>Dictyostelia</taxon>
        <taxon>Dictyosteliales</taxon>
        <taxon>Raperosteliaceae</taxon>
        <taxon>Tieghemostelium</taxon>
    </lineage>
</organism>
<dbReference type="OrthoDB" id="511287at2759"/>
<dbReference type="Proteomes" id="UP000076078">
    <property type="component" value="Unassembled WGS sequence"/>
</dbReference>
<dbReference type="OMA" id="CHSEHTY"/>